<dbReference type="Proteomes" id="UP001149165">
    <property type="component" value="Unassembled WGS sequence"/>
</dbReference>
<comment type="caution">
    <text evidence="2">The sequence shown here is derived from an EMBL/GenBank/DDBJ whole genome shotgun (WGS) entry which is preliminary data.</text>
</comment>
<dbReference type="InterPro" id="IPR004354">
    <property type="entry name" value="Meiotic_Rec114"/>
</dbReference>
<name>A0A9W9F5B2_9EURO</name>
<evidence type="ECO:0000313" key="3">
    <source>
        <dbReference type="Proteomes" id="UP001149165"/>
    </source>
</evidence>
<sequence length="473" mass="51971">MVRPLSKSKVSKATRLPLSKFSHTTTTIDHSGPLSWTHVNDAEQLICVLEQVSTGPSTIPKLFMRVSQHDIVLEQLDLSHFIQRSSIQGPSNQGASQSKPPFAVVVKSPCLAVKYPQSASHIRRFQIKFSRNTDYFTALAFFSEANCSFTEGSTAITAQPLRRLPTSSSLASFQAPTIASKDASTTAPSENGATITHFPMSGYMRSGIPTPHPPSSTTSTVYNLAAQNAPPQIQDQYQNINSGQVNRQLTVTDSAVQVQQKVNASRTATAPAYHGNQLDEMLPPKRALPFLKPAHKAPLREISNVSAVSQYARSEGQVNDCSKNTQLLPLKINHALTRDNSQIADSQSNSPAPTQPYQDPPPSSQRQAPQLSEYSRPESAEQPHGVCEVEMNISHRPRENEKILGAAYTAQSKGIQPGAISAEQLSTYLSTPTPERIKMLENWMCELIEDDKFMELCQDVEATWKRFAFGARE</sequence>
<dbReference type="GO" id="GO:0007131">
    <property type="term" value="P:reciprocal meiotic recombination"/>
    <property type="evidence" value="ECO:0007669"/>
    <property type="project" value="InterPro"/>
</dbReference>
<proteinExistence type="predicted"/>
<reference evidence="2" key="2">
    <citation type="journal article" date="2023" name="IMA Fungus">
        <title>Comparative genomic study of the Penicillium genus elucidates a diverse pangenome and 15 lateral gene transfer events.</title>
        <authorList>
            <person name="Petersen C."/>
            <person name="Sorensen T."/>
            <person name="Nielsen M.R."/>
            <person name="Sondergaard T.E."/>
            <person name="Sorensen J.L."/>
            <person name="Fitzpatrick D.A."/>
            <person name="Frisvad J.C."/>
            <person name="Nielsen K.L."/>
        </authorList>
    </citation>
    <scope>NUCLEOTIDE SEQUENCE</scope>
    <source>
        <strain evidence="2">IBT 30069</strain>
    </source>
</reference>
<evidence type="ECO:0000313" key="2">
    <source>
        <dbReference type="EMBL" id="KAJ5093876.1"/>
    </source>
</evidence>
<gene>
    <name evidence="2" type="ORF">N7456_009737</name>
</gene>
<protein>
    <submittedName>
        <fullName evidence="2">Uncharacterized protein</fullName>
    </submittedName>
</protein>
<keyword evidence="3" id="KW-1185">Reference proteome</keyword>
<dbReference type="Pfam" id="PF03525">
    <property type="entry name" value="Meiotic_rec114"/>
    <property type="match status" value="1"/>
</dbReference>
<evidence type="ECO:0000256" key="1">
    <source>
        <dbReference type="SAM" id="MobiDB-lite"/>
    </source>
</evidence>
<dbReference type="AlphaFoldDB" id="A0A9W9F5B2"/>
<accession>A0A9W9F5B2</accession>
<organism evidence="2 3">
    <name type="scientific">Penicillium angulare</name>
    <dbReference type="NCBI Taxonomy" id="116970"/>
    <lineage>
        <taxon>Eukaryota</taxon>
        <taxon>Fungi</taxon>
        <taxon>Dikarya</taxon>
        <taxon>Ascomycota</taxon>
        <taxon>Pezizomycotina</taxon>
        <taxon>Eurotiomycetes</taxon>
        <taxon>Eurotiomycetidae</taxon>
        <taxon>Eurotiales</taxon>
        <taxon>Aspergillaceae</taxon>
        <taxon>Penicillium</taxon>
    </lineage>
</organism>
<reference evidence="2" key="1">
    <citation type="submission" date="2022-11" db="EMBL/GenBank/DDBJ databases">
        <authorList>
            <person name="Petersen C."/>
        </authorList>
    </citation>
    <scope>NUCLEOTIDE SEQUENCE</scope>
    <source>
        <strain evidence="2">IBT 30069</strain>
    </source>
</reference>
<dbReference type="EMBL" id="JAPQKH010000006">
    <property type="protein sequence ID" value="KAJ5093876.1"/>
    <property type="molecule type" value="Genomic_DNA"/>
</dbReference>
<dbReference type="OrthoDB" id="5360255at2759"/>
<feature type="region of interest" description="Disordered" evidence="1">
    <location>
        <begin position="341"/>
        <end position="384"/>
    </location>
</feature>